<protein>
    <submittedName>
        <fullName evidence="2">Uncharacterized protein</fullName>
    </submittedName>
</protein>
<keyword evidence="3" id="KW-1185">Reference proteome</keyword>
<proteinExistence type="predicted"/>
<dbReference type="Proteomes" id="UP001190700">
    <property type="component" value="Unassembled WGS sequence"/>
</dbReference>
<reference evidence="2 3" key="1">
    <citation type="journal article" date="2015" name="Genome Biol. Evol.">
        <title>Comparative Genomics of a Bacterivorous Green Alga Reveals Evolutionary Causalities and Consequences of Phago-Mixotrophic Mode of Nutrition.</title>
        <authorList>
            <person name="Burns J.A."/>
            <person name="Paasch A."/>
            <person name="Narechania A."/>
            <person name="Kim E."/>
        </authorList>
    </citation>
    <scope>NUCLEOTIDE SEQUENCE [LARGE SCALE GENOMIC DNA]</scope>
    <source>
        <strain evidence="2 3">PLY_AMNH</strain>
    </source>
</reference>
<feature type="compositionally biased region" description="Polar residues" evidence="1">
    <location>
        <begin position="469"/>
        <end position="504"/>
    </location>
</feature>
<feature type="compositionally biased region" description="Polar residues" evidence="1">
    <location>
        <begin position="789"/>
        <end position="805"/>
    </location>
</feature>
<evidence type="ECO:0000313" key="3">
    <source>
        <dbReference type="Proteomes" id="UP001190700"/>
    </source>
</evidence>
<feature type="region of interest" description="Disordered" evidence="1">
    <location>
        <begin position="374"/>
        <end position="426"/>
    </location>
</feature>
<evidence type="ECO:0000313" key="2">
    <source>
        <dbReference type="EMBL" id="KAK3285377.1"/>
    </source>
</evidence>
<name>A0AAE0LHH7_9CHLO</name>
<accession>A0AAE0LHH7</accession>
<feature type="compositionally biased region" description="Polar residues" evidence="1">
    <location>
        <begin position="21"/>
        <end position="38"/>
    </location>
</feature>
<feature type="compositionally biased region" description="Polar residues" evidence="1">
    <location>
        <begin position="399"/>
        <end position="410"/>
    </location>
</feature>
<dbReference type="AlphaFoldDB" id="A0AAE0LHH7"/>
<feature type="compositionally biased region" description="Polar residues" evidence="1">
    <location>
        <begin position="694"/>
        <end position="708"/>
    </location>
</feature>
<feature type="region of interest" description="Disordered" evidence="1">
    <location>
        <begin position="443"/>
        <end position="805"/>
    </location>
</feature>
<feature type="compositionally biased region" description="Polar residues" evidence="1">
    <location>
        <begin position="625"/>
        <end position="634"/>
    </location>
</feature>
<feature type="compositionally biased region" description="Pro residues" evidence="1">
    <location>
        <begin position="78"/>
        <end position="87"/>
    </location>
</feature>
<feature type="compositionally biased region" description="Low complexity" evidence="1">
    <location>
        <begin position="385"/>
        <end position="398"/>
    </location>
</feature>
<feature type="compositionally biased region" description="Low complexity" evidence="1">
    <location>
        <begin position="709"/>
        <end position="726"/>
    </location>
</feature>
<feature type="compositionally biased region" description="Basic and acidic residues" evidence="1">
    <location>
        <begin position="541"/>
        <end position="558"/>
    </location>
</feature>
<feature type="compositionally biased region" description="Low complexity" evidence="1">
    <location>
        <begin position="527"/>
        <end position="538"/>
    </location>
</feature>
<feature type="compositionally biased region" description="Basic and acidic residues" evidence="1">
    <location>
        <begin position="458"/>
        <end position="468"/>
    </location>
</feature>
<sequence length="805" mass="84119">MPILKFLSKKFPSFSKDKSHLQQTALAETTPSYVTSQTPRDDFTAQAKAEPCSADFVACPLPSPYPNPRKSLDLSPQSDPPARPATPPSAHGNGVIDAPTGVKFRGYSPIAATASLFSLDPPNASHQEAGGERIYEVEIVDIHGNVLLANVSCQVSAQGILLETPSVHDEDLTGWYPLHAIKRWGMDDSGSIFAFSVKKDSKIADIFFREDVQGRALEAFFGAIVKRHTIPQKPRGHRHSERAFSLAPVASLPSVETGDSDTDSEADVDLPFEQSAGEETCVFASGLVIKRPIGYSVAEQPALLQVHWQTMPSIQKVSSKQSELDASVEQIAVIESSDAAAVVEGGHEGSPTTLSETLEQEARSDAHLAAKDEAALEASVEQTEPSPQTSCSDTSSSSYVEDTPSSNLKQSDVPAAEQQSSLTASPLDAPVEACSHKVLTDTPQAGTAEDSSPQGQHETPHQSQEETPHQGTQETSLNGQRETSLNGQRETSVNGQQEVPSDVQQEPPRSPHVPRLSVPRLALDKIPSTTVPVSYPSPEAASDKSSDEDFTPRGDLHEAATSATSDPPPPPTTASKAETREKTPPAVKGVPASGRAAATAHAAAATNGHARASQRAVVTPGAVTKTPTPGTRPSSAGIRASVHSPLSSYAAKQLASSRATAAGGHKAAGTAASGPTAARTRSLQPARGAKPTPGRSTPAASRTSSVRNSRPGGTPTGTTPSGARSSSKLKAGAETPLRGTAAEAAKDSSPAEKVPVIEVDLGTGNKRPMSASKTLEHTSPHLAVKPNSRGVSAQSRISASATRFK</sequence>
<comment type="caution">
    <text evidence="2">The sequence shown here is derived from an EMBL/GenBank/DDBJ whole genome shotgun (WGS) entry which is preliminary data.</text>
</comment>
<dbReference type="EMBL" id="LGRX02001853">
    <property type="protein sequence ID" value="KAK3285377.1"/>
    <property type="molecule type" value="Genomic_DNA"/>
</dbReference>
<feature type="compositionally biased region" description="Polar residues" evidence="1">
    <location>
        <begin position="443"/>
        <end position="457"/>
    </location>
</feature>
<feature type="compositionally biased region" description="Low complexity" evidence="1">
    <location>
        <begin position="592"/>
        <end position="613"/>
    </location>
</feature>
<organism evidence="2 3">
    <name type="scientific">Cymbomonas tetramitiformis</name>
    <dbReference type="NCBI Taxonomy" id="36881"/>
    <lineage>
        <taxon>Eukaryota</taxon>
        <taxon>Viridiplantae</taxon>
        <taxon>Chlorophyta</taxon>
        <taxon>Pyramimonadophyceae</taxon>
        <taxon>Pyramimonadales</taxon>
        <taxon>Pyramimonadaceae</taxon>
        <taxon>Cymbomonas</taxon>
    </lineage>
</organism>
<feature type="compositionally biased region" description="Low complexity" evidence="1">
    <location>
        <begin position="659"/>
        <end position="682"/>
    </location>
</feature>
<feature type="region of interest" description="Disordered" evidence="1">
    <location>
        <begin position="63"/>
        <end position="97"/>
    </location>
</feature>
<gene>
    <name evidence="2" type="ORF">CYMTET_7016</name>
</gene>
<evidence type="ECO:0000256" key="1">
    <source>
        <dbReference type="SAM" id="MobiDB-lite"/>
    </source>
</evidence>
<feature type="region of interest" description="Disordered" evidence="1">
    <location>
        <begin position="14"/>
        <end position="47"/>
    </location>
</feature>